<sequence length="87" mass="9579">MGIEGVGLKVGKSFKCSLTIFKNFSRLTPRERTEIQSLASSSLYEINLSRGLPCAFATIAGLFLLKKRKIVNWSPITSGLIFGTVRN</sequence>
<keyword evidence="1" id="KW-1185">Reference proteome</keyword>
<name>A0A914LJK4_MELIC</name>
<dbReference type="WBParaSite" id="Minc3s00471g12887">
    <property type="protein sequence ID" value="Minc3s00471g12887"/>
    <property type="gene ID" value="Minc3s00471g12887"/>
</dbReference>
<dbReference type="Proteomes" id="UP000887563">
    <property type="component" value="Unplaced"/>
</dbReference>
<evidence type="ECO:0000313" key="1">
    <source>
        <dbReference type="Proteomes" id="UP000887563"/>
    </source>
</evidence>
<dbReference type="AlphaFoldDB" id="A0A914LJK4"/>
<organism evidence="1 2">
    <name type="scientific">Meloidogyne incognita</name>
    <name type="common">Southern root-knot nematode worm</name>
    <name type="synonym">Oxyuris incognita</name>
    <dbReference type="NCBI Taxonomy" id="6306"/>
    <lineage>
        <taxon>Eukaryota</taxon>
        <taxon>Metazoa</taxon>
        <taxon>Ecdysozoa</taxon>
        <taxon>Nematoda</taxon>
        <taxon>Chromadorea</taxon>
        <taxon>Rhabditida</taxon>
        <taxon>Tylenchina</taxon>
        <taxon>Tylenchomorpha</taxon>
        <taxon>Tylenchoidea</taxon>
        <taxon>Meloidogynidae</taxon>
        <taxon>Meloidogyninae</taxon>
        <taxon>Meloidogyne</taxon>
        <taxon>Meloidogyne incognita group</taxon>
    </lineage>
</organism>
<protein>
    <submittedName>
        <fullName evidence="2">Uncharacterized protein</fullName>
    </submittedName>
</protein>
<accession>A0A914LJK4</accession>
<reference evidence="2" key="1">
    <citation type="submission" date="2022-11" db="UniProtKB">
        <authorList>
            <consortium name="WormBaseParasite"/>
        </authorList>
    </citation>
    <scope>IDENTIFICATION</scope>
</reference>
<proteinExistence type="predicted"/>
<evidence type="ECO:0000313" key="2">
    <source>
        <dbReference type="WBParaSite" id="Minc3s00471g12887"/>
    </source>
</evidence>